<comment type="caution">
    <text evidence="1">The sequence shown here is derived from an EMBL/GenBank/DDBJ whole genome shotgun (WGS) entry which is preliminary data.</text>
</comment>
<accession>A0A8X6WJ93</accession>
<dbReference type="EMBL" id="BMAU01021430">
    <property type="protein sequence ID" value="GFY35136.1"/>
    <property type="molecule type" value="Genomic_DNA"/>
</dbReference>
<evidence type="ECO:0000313" key="1">
    <source>
        <dbReference type="EMBL" id="GFY35136.1"/>
    </source>
</evidence>
<gene>
    <name evidence="1" type="primary">NCL1_31242</name>
    <name evidence="1" type="ORF">TNCV_5045111</name>
</gene>
<evidence type="ECO:0000313" key="2">
    <source>
        <dbReference type="Proteomes" id="UP000887159"/>
    </source>
</evidence>
<dbReference type="AlphaFoldDB" id="A0A8X6WJ93"/>
<reference evidence="1" key="1">
    <citation type="submission" date="2020-08" db="EMBL/GenBank/DDBJ databases">
        <title>Multicomponent nature underlies the extraordinary mechanical properties of spider dragline silk.</title>
        <authorList>
            <person name="Kono N."/>
            <person name="Nakamura H."/>
            <person name="Mori M."/>
            <person name="Yoshida Y."/>
            <person name="Ohtoshi R."/>
            <person name="Malay A.D."/>
            <person name="Moran D.A.P."/>
            <person name="Tomita M."/>
            <person name="Numata K."/>
            <person name="Arakawa K."/>
        </authorList>
    </citation>
    <scope>NUCLEOTIDE SEQUENCE</scope>
</reference>
<sequence length="90" mass="9736">MLNSTKIPRGLTFTKITLTFYHNKGGCGSPMVQVSDHGRHVMSSSPVPLKTRRVGERCALNLSRAQTSSHWCGVVARKRVGVSSGVVLVT</sequence>
<protein>
    <submittedName>
        <fullName evidence="1">Uncharacterized protein</fullName>
    </submittedName>
</protein>
<proteinExistence type="predicted"/>
<dbReference type="Proteomes" id="UP000887159">
    <property type="component" value="Unassembled WGS sequence"/>
</dbReference>
<keyword evidence="2" id="KW-1185">Reference proteome</keyword>
<organism evidence="1 2">
    <name type="scientific">Trichonephila clavipes</name>
    <name type="common">Golden silk orbweaver</name>
    <name type="synonym">Nephila clavipes</name>
    <dbReference type="NCBI Taxonomy" id="2585209"/>
    <lineage>
        <taxon>Eukaryota</taxon>
        <taxon>Metazoa</taxon>
        <taxon>Ecdysozoa</taxon>
        <taxon>Arthropoda</taxon>
        <taxon>Chelicerata</taxon>
        <taxon>Arachnida</taxon>
        <taxon>Araneae</taxon>
        <taxon>Araneomorphae</taxon>
        <taxon>Entelegynae</taxon>
        <taxon>Araneoidea</taxon>
        <taxon>Nephilidae</taxon>
        <taxon>Trichonephila</taxon>
    </lineage>
</organism>
<name>A0A8X6WJ93_TRICX</name>